<sequence length="300" mass="32399">MAALKELCGGRVTRAAVCRAVEDGELERPRHGLYALPGADPRFVQARSPRSLLTCVSAAGLYGLWVLVPPGPDARPHLVRSTGADSPDAVVHRELRVPPHPTAPVAGLADVVLHALRCLPELEALVIAECAVTQKGLPLSVLRGHLPGARNGRARAVLELVDRGADSLLETVARTLLRKAGFHVEAQVWIDGIGWVDLLVEGWIIVELDGKTHEERVQRGKDRVRDREAQLRGLVTLRYGYADVVHRSWVLVEEVSRILGGRPLMPGAEPTGFEPLDARSTGAPGPTRRQGTRKPVGFGG</sequence>
<dbReference type="PATRIC" id="fig|37927.3.peg.3633"/>
<evidence type="ECO:0000313" key="2">
    <source>
        <dbReference type="EMBL" id="AMM34200.1"/>
    </source>
</evidence>
<dbReference type="RefSeq" id="WP_141305572.1">
    <property type="nucleotide sequence ID" value="NZ_BJMO01000032.1"/>
</dbReference>
<dbReference type="OrthoDB" id="5144556at2"/>
<accession>A0A127A416</accession>
<keyword evidence="3" id="KW-1185">Reference proteome</keyword>
<dbReference type="Proteomes" id="UP000070134">
    <property type="component" value="Chromosome"/>
</dbReference>
<dbReference type="STRING" id="37927.SA2016_3540"/>
<gene>
    <name evidence="2" type="ORF">SA2016_3540</name>
</gene>
<evidence type="ECO:0008006" key="4">
    <source>
        <dbReference type="Google" id="ProtNLM"/>
    </source>
</evidence>
<reference evidence="2 3" key="1">
    <citation type="submission" date="2016-02" db="EMBL/GenBank/DDBJ databases">
        <title>Complete genome of Sinomonas atrocyanea KCTC 3377.</title>
        <authorList>
            <person name="Kim K.M."/>
        </authorList>
    </citation>
    <scope>NUCLEOTIDE SEQUENCE [LARGE SCALE GENOMIC DNA]</scope>
    <source>
        <strain evidence="2 3">KCTC 3377</strain>
    </source>
</reference>
<name>A0A127A416_9MICC</name>
<dbReference type="AlphaFoldDB" id="A0A127A416"/>
<protein>
    <recommendedName>
        <fullName evidence="4">DUF559 domain-containing protein</fullName>
    </recommendedName>
</protein>
<dbReference type="EMBL" id="CP014518">
    <property type="protein sequence ID" value="AMM34200.1"/>
    <property type="molecule type" value="Genomic_DNA"/>
</dbReference>
<feature type="region of interest" description="Disordered" evidence="1">
    <location>
        <begin position="269"/>
        <end position="300"/>
    </location>
</feature>
<evidence type="ECO:0000313" key="3">
    <source>
        <dbReference type="Proteomes" id="UP000070134"/>
    </source>
</evidence>
<proteinExistence type="predicted"/>
<organism evidence="2 3">
    <name type="scientific">Sinomonas atrocyanea</name>
    <dbReference type="NCBI Taxonomy" id="37927"/>
    <lineage>
        <taxon>Bacteria</taxon>
        <taxon>Bacillati</taxon>
        <taxon>Actinomycetota</taxon>
        <taxon>Actinomycetes</taxon>
        <taxon>Micrococcales</taxon>
        <taxon>Micrococcaceae</taxon>
        <taxon>Sinomonas</taxon>
    </lineage>
</organism>
<evidence type="ECO:0000256" key="1">
    <source>
        <dbReference type="SAM" id="MobiDB-lite"/>
    </source>
</evidence>
<dbReference type="KEGG" id="satk:SA2016_3540"/>
<dbReference type="Gene3D" id="3.40.960.10">
    <property type="entry name" value="VSR Endonuclease"/>
    <property type="match status" value="1"/>
</dbReference>